<keyword evidence="11" id="KW-1185">Reference proteome</keyword>
<evidence type="ECO:0000313" key="10">
    <source>
        <dbReference type="EMBL" id="MDR9897468.1"/>
    </source>
</evidence>
<reference evidence="11" key="1">
    <citation type="journal article" date="2021" name="Science">
        <title>Hunting the eagle killer: A cyanobacterial neurotoxin causes vacuolar myelinopathy.</title>
        <authorList>
            <person name="Breinlinger S."/>
            <person name="Phillips T.J."/>
            <person name="Haram B.N."/>
            <person name="Mares J."/>
            <person name="Martinez Yerena J.A."/>
            <person name="Hrouzek P."/>
            <person name="Sobotka R."/>
            <person name="Henderson W.M."/>
            <person name="Schmieder P."/>
            <person name="Williams S.M."/>
            <person name="Lauderdale J.D."/>
            <person name="Wilde H.D."/>
            <person name="Gerrin W."/>
            <person name="Kust A."/>
            <person name="Washington J.W."/>
            <person name="Wagner C."/>
            <person name="Geier B."/>
            <person name="Liebeke M."/>
            <person name="Enke H."/>
            <person name="Niedermeyer T.H.J."/>
            <person name="Wilde S.B."/>
        </authorList>
    </citation>
    <scope>NUCLEOTIDE SEQUENCE [LARGE SCALE GENOMIC DNA]</scope>
    <source>
        <strain evidence="11">Thurmond2011</strain>
    </source>
</reference>
<evidence type="ECO:0000259" key="8">
    <source>
        <dbReference type="PROSITE" id="PS50109"/>
    </source>
</evidence>
<feature type="domain" description="Response regulatory" evidence="9">
    <location>
        <begin position="12"/>
        <end position="128"/>
    </location>
</feature>
<dbReference type="Gene3D" id="3.30.565.10">
    <property type="entry name" value="Histidine kinase-like ATPase, C-terminal domain"/>
    <property type="match status" value="1"/>
</dbReference>
<dbReference type="SUPFAM" id="SSF47384">
    <property type="entry name" value="Homodimeric domain of signal transducing histidine kinase"/>
    <property type="match status" value="1"/>
</dbReference>
<accession>A0AAP5MBS1</accession>
<name>A0AAP5MBS1_9CYAN</name>
<evidence type="ECO:0000256" key="4">
    <source>
        <dbReference type="ARBA" id="ARBA00022777"/>
    </source>
</evidence>
<keyword evidence="7" id="KW-0175">Coiled coil</keyword>
<dbReference type="SUPFAM" id="SSF52172">
    <property type="entry name" value="CheY-like"/>
    <property type="match status" value="1"/>
</dbReference>
<dbReference type="PANTHER" id="PTHR43547:SF2">
    <property type="entry name" value="HYBRID SIGNAL TRANSDUCTION HISTIDINE KINASE C"/>
    <property type="match status" value="1"/>
</dbReference>
<dbReference type="Gene3D" id="1.10.287.130">
    <property type="match status" value="1"/>
</dbReference>
<comment type="caution">
    <text evidence="10">The sequence shown here is derived from an EMBL/GenBank/DDBJ whole genome shotgun (WGS) entry which is preliminary data.</text>
</comment>
<evidence type="ECO:0000256" key="1">
    <source>
        <dbReference type="ARBA" id="ARBA00000085"/>
    </source>
</evidence>
<dbReference type="InterPro" id="IPR004358">
    <property type="entry name" value="Sig_transdc_His_kin-like_C"/>
</dbReference>
<dbReference type="InterPro" id="IPR001789">
    <property type="entry name" value="Sig_transdc_resp-reg_receiver"/>
</dbReference>
<evidence type="ECO:0000256" key="3">
    <source>
        <dbReference type="ARBA" id="ARBA00022553"/>
    </source>
</evidence>
<dbReference type="SUPFAM" id="SSF55874">
    <property type="entry name" value="ATPase domain of HSP90 chaperone/DNA topoisomerase II/histidine kinase"/>
    <property type="match status" value="1"/>
</dbReference>
<dbReference type="EMBL" id="JAALHA020000012">
    <property type="protein sequence ID" value="MDR9897468.1"/>
    <property type="molecule type" value="Genomic_DNA"/>
</dbReference>
<keyword evidence="3 6" id="KW-0597">Phosphoprotein</keyword>
<keyword evidence="4 10" id="KW-0418">Kinase</keyword>
<feature type="modified residue" description="4-aspartylphosphate" evidence="6">
    <location>
        <position position="61"/>
    </location>
</feature>
<dbReference type="PROSITE" id="PS50109">
    <property type="entry name" value="HIS_KIN"/>
    <property type="match status" value="1"/>
</dbReference>
<dbReference type="Pfam" id="PF02518">
    <property type="entry name" value="HATPase_c"/>
    <property type="match status" value="1"/>
</dbReference>
<proteinExistence type="predicted"/>
<evidence type="ECO:0000256" key="6">
    <source>
        <dbReference type="PROSITE-ProRule" id="PRU00169"/>
    </source>
</evidence>
<evidence type="ECO:0000256" key="5">
    <source>
        <dbReference type="ARBA" id="ARBA00023012"/>
    </source>
</evidence>
<evidence type="ECO:0000313" key="11">
    <source>
        <dbReference type="Proteomes" id="UP000667802"/>
    </source>
</evidence>
<dbReference type="InterPro" id="IPR005467">
    <property type="entry name" value="His_kinase_dom"/>
</dbReference>
<protein>
    <recommendedName>
        <fullName evidence="2">histidine kinase</fullName>
        <ecNumber evidence="2">2.7.13.3</ecNumber>
    </recommendedName>
</protein>
<evidence type="ECO:0000256" key="7">
    <source>
        <dbReference type="SAM" id="Coils"/>
    </source>
</evidence>
<dbReference type="InterPro" id="IPR036890">
    <property type="entry name" value="HATPase_C_sf"/>
</dbReference>
<keyword evidence="4 10" id="KW-0808">Transferase</keyword>
<evidence type="ECO:0000256" key="2">
    <source>
        <dbReference type="ARBA" id="ARBA00012438"/>
    </source>
</evidence>
<keyword evidence="5" id="KW-0902">Two-component regulatory system</keyword>
<dbReference type="InterPro" id="IPR036097">
    <property type="entry name" value="HisK_dim/P_sf"/>
</dbReference>
<evidence type="ECO:0000259" key="9">
    <source>
        <dbReference type="PROSITE" id="PS50110"/>
    </source>
</evidence>
<dbReference type="Gene3D" id="3.40.50.2300">
    <property type="match status" value="1"/>
</dbReference>
<feature type="coiled-coil region" evidence="7">
    <location>
        <begin position="134"/>
        <end position="164"/>
    </location>
</feature>
<gene>
    <name evidence="10" type="ORF">G7B40_023290</name>
</gene>
<dbReference type="RefSeq" id="WP_208339196.1">
    <property type="nucleotide sequence ID" value="NZ_CAWQFN010000498.1"/>
</dbReference>
<dbReference type="SMART" id="SM00448">
    <property type="entry name" value="REC"/>
    <property type="match status" value="1"/>
</dbReference>
<feature type="domain" description="Histidine kinase" evidence="8">
    <location>
        <begin position="173"/>
        <end position="428"/>
    </location>
</feature>
<dbReference type="InterPro" id="IPR003594">
    <property type="entry name" value="HATPase_dom"/>
</dbReference>
<dbReference type="CDD" id="cd19920">
    <property type="entry name" value="REC_PA4781-like"/>
    <property type="match status" value="1"/>
</dbReference>
<dbReference type="AlphaFoldDB" id="A0AAP5MBS1"/>
<dbReference type="EC" id="2.7.13.3" evidence="2"/>
<dbReference type="GO" id="GO:0000155">
    <property type="term" value="F:phosphorelay sensor kinase activity"/>
    <property type="evidence" value="ECO:0007669"/>
    <property type="project" value="InterPro"/>
</dbReference>
<dbReference type="PROSITE" id="PS50110">
    <property type="entry name" value="RESPONSE_REGULATORY"/>
    <property type="match status" value="1"/>
</dbReference>
<dbReference type="SMART" id="SM00387">
    <property type="entry name" value="HATPase_c"/>
    <property type="match status" value="1"/>
</dbReference>
<dbReference type="PANTHER" id="PTHR43547">
    <property type="entry name" value="TWO-COMPONENT HISTIDINE KINASE"/>
    <property type="match status" value="1"/>
</dbReference>
<dbReference type="Pfam" id="PF00072">
    <property type="entry name" value="Response_reg"/>
    <property type="match status" value="1"/>
</dbReference>
<dbReference type="Proteomes" id="UP000667802">
    <property type="component" value="Unassembled WGS sequence"/>
</dbReference>
<dbReference type="InterPro" id="IPR011006">
    <property type="entry name" value="CheY-like_superfamily"/>
</dbReference>
<dbReference type="CDD" id="cd00082">
    <property type="entry name" value="HisKA"/>
    <property type="match status" value="1"/>
</dbReference>
<dbReference type="InterPro" id="IPR003661">
    <property type="entry name" value="HisK_dim/P_dom"/>
</dbReference>
<dbReference type="PRINTS" id="PR00344">
    <property type="entry name" value="BCTRLSENSOR"/>
</dbReference>
<comment type="catalytic activity">
    <reaction evidence="1">
        <text>ATP + protein L-histidine = ADP + protein N-phospho-L-histidine.</text>
        <dbReference type="EC" id="2.7.13.3"/>
    </reaction>
</comment>
<organism evidence="10 11">
    <name type="scientific">Aetokthonos hydrillicola Thurmond2011</name>
    <dbReference type="NCBI Taxonomy" id="2712845"/>
    <lineage>
        <taxon>Bacteria</taxon>
        <taxon>Bacillati</taxon>
        <taxon>Cyanobacteriota</taxon>
        <taxon>Cyanophyceae</taxon>
        <taxon>Nostocales</taxon>
        <taxon>Hapalosiphonaceae</taxon>
        <taxon>Aetokthonos</taxon>
    </lineage>
</organism>
<sequence length="440" mass="49356">MNEILASRSKADILVVDDKPDNIRFLSNMLLSQGYNVRKALTGQMALTAVQTVIPDLILLDISMPEMDGYEVCKHLKSDIKTSSIPVIFLTALDAVLDKVKAFQIGGLDYITKPFQFEEVLSRIETHLKTRNLQTQLELQNIELQQVLSELKQAQAELLQQKKMAGLMELVAGISHEINNPISFIYGNIAPAAGYVQDLVNLIHLYQKEYTNPSVTIQRAIQDIDLDFLVSDLTKIFKSMETGAERIRTIILALHIFSRINQSDINSVDIHEGIDSTILFLQYKLRQTESRPEIKVIKNYGKLPHVTCHVSQLNQVFLNLLNNAIDALEPRTGVDFPQPLIPTIWICTELTTPSTVTIRIKDNGVGMTEEQQSSLFNPFFTTKPVGQGLGLGLLTSYQIVVERHKGRLTCNSSLGQGTEFVVEIPVHSNPKNWMSPFVES</sequence>